<feature type="domain" description="Penicillin-binding protein transpeptidase" evidence="6">
    <location>
        <begin position="334"/>
        <end position="637"/>
    </location>
</feature>
<feature type="compositionally biased region" description="Basic and acidic residues" evidence="4">
    <location>
        <begin position="41"/>
        <end position="51"/>
    </location>
</feature>
<dbReference type="InterPro" id="IPR036138">
    <property type="entry name" value="PBP_dimer_sf"/>
</dbReference>
<dbReference type="Proteomes" id="UP000562124">
    <property type="component" value="Unassembled WGS sequence"/>
</dbReference>
<dbReference type="Pfam" id="PF03717">
    <property type="entry name" value="PBP_dimer"/>
    <property type="match status" value="1"/>
</dbReference>
<organism evidence="8 9">
    <name type="scientific">Cellulomonas fimi</name>
    <dbReference type="NCBI Taxonomy" id="1708"/>
    <lineage>
        <taxon>Bacteria</taxon>
        <taxon>Bacillati</taxon>
        <taxon>Actinomycetota</taxon>
        <taxon>Actinomycetes</taxon>
        <taxon>Micrococcales</taxon>
        <taxon>Cellulomonadaceae</taxon>
        <taxon>Cellulomonas</taxon>
    </lineage>
</organism>
<protein>
    <submittedName>
        <fullName evidence="8">Penicillin-binding protein 2</fullName>
    </submittedName>
</protein>
<dbReference type="GO" id="GO:0005886">
    <property type="term" value="C:plasma membrane"/>
    <property type="evidence" value="ECO:0007669"/>
    <property type="project" value="TreeGrafter"/>
</dbReference>
<feature type="domain" description="Penicillin-binding protein dimerisation" evidence="7">
    <location>
        <begin position="134"/>
        <end position="290"/>
    </location>
</feature>
<dbReference type="InterPro" id="IPR012338">
    <property type="entry name" value="Beta-lactam/transpept-like"/>
</dbReference>
<evidence type="ECO:0000256" key="1">
    <source>
        <dbReference type="ARBA" id="ARBA00004370"/>
    </source>
</evidence>
<evidence type="ECO:0000256" key="5">
    <source>
        <dbReference type="SAM" id="Phobius"/>
    </source>
</evidence>
<dbReference type="Gene3D" id="3.30.450.330">
    <property type="match status" value="1"/>
</dbReference>
<dbReference type="InterPro" id="IPR050515">
    <property type="entry name" value="Beta-lactam/transpept"/>
</dbReference>
<dbReference type="PANTHER" id="PTHR30627:SF1">
    <property type="entry name" value="PEPTIDOGLYCAN D,D-TRANSPEPTIDASE FTSI"/>
    <property type="match status" value="1"/>
</dbReference>
<evidence type="ECO:0000256" key="3">
    <source>
        <dbReference type="ARBA" id="ARBA00023136"/>
    </source>
</evidence>
<dbReference type="GO" id="GO:0071555">
    <property type="term" value="P:cell wall organization"/>
    <property type="evidence" value="ECO:0007669"/>
    <property type="project" value="TreeGrafter"/>
</dbReference>
<feature type="transmembrane region" description="Helical" evidence="5">
    <location>
        <begin position="92"/>
        <end position="110"/>
    </location>
</feature>
<feature type="region of interest" description="Disordered" evidence="4">
    <location>
        <begin position="1"/>
        <end position="77"/>
    </location>
</feature>
<evidence type="ECO:0000259" key="6">
    <source>
        <dbReference type="Pfam" id="PF00905"/>
    </source>
</evidence>
<accession>A0A7Y0QHX6</accession>
<feature type="compositionally biased region" description="Gly residues" evidence="4">
    <location>
        <begin position="58"/>
        <end position="69"/>
    </location>
</feature>
<dbReference type="SUPFAM" id="SSF56519">
    <property type="entry name" value="Penicillin binding protein dimerisation domain"/>
    <property type="match status" value="1"/>
</dbReference>
<evidence type="ECO:0000313" key="9">
    <source>
        <dbReference type="Proteomes" id="UP000562124"/>
    </source>
</evidence>
<dbReference type="Gene3D" id="3.40.710.10">
    <property type="entry name" value="DD-peptidase/beta-lactamase superfamily"/>
    <property type="match status" value="1"/>
</dbReference>
<dbReference type="RefSeq" id="WP_169324985.1">
    <property type="nucleotide sequence ID" value="NZ_JABCJJ010000014.1"/>
</dbReference>
<dbReference type="Gene3D" id="3.90.1310.10">
    <property type="entry name" value="Penicillin-binding protein 2a (Domain 2)"/>
    <property type="match status" value="1"/>
</dbReference>
<dbReference type="Pfam" id="PF00905">
    <property type="entry name" value="Transpeptidase"/>
    <property type="match status" value="1"/>
</dbReference>
<feature type="region of interest" description="Disordered" evidence="4">
    <location>
        <begin position="350"/>
        <end position="374"/>
    </location>
</feature>
<dbReference type="InterPro" id="IPR005311">
    <property type="entry name" value="PBP_dimer"/>
</dbReference>
<keyword evidence="5" id="KW-1133">Transmembrane helix</keyword>
<evidence type="ECO:0000256" key="4">
    <source>
        <dbReference type="SAM" id="MobiDB-lite"/>
    </source>
</evidence>
<sequence>MTGRTPPRAGSSRIPTTTARTTRPRAARPRAAQPRAAQQRSTERRAAEPRHGALSALSGGGRAGRGTGPGRIVRPPAARAAAVGHTGRRHDAALALVLVLLVVFAGRLVYVQGLRGEAVAAVALEERMSTARLTADRGDITDANGVVLATSVERYTIWADQAQVATWKRTSGGAVVAQGAADAAQEIAPLLELDPAELGAQLNGDTTYVVLKREVLPEVWRAIRDLRIAGINGDMVPQRVYPAGNVGGNVIGFVNRDGVGQEGLEGALDESLTGTDGLYRYERGLGGQEIPGGQREETPAVPGEDVRLTILRDLQWKAQDELDKTVAATGADSGALVAIDIPTGEILALADSGTVDPNDPGASPADSRGSSAISDVFEPGSTAKVITMAAAIETGVTTPLGRWEVPYQYTTENGQTFKDSSVHGGLQLTTTGVLAKSSNTGTVMIGQNIPQQVRYDYLRKFGFGARTGLELAGESPGILHPAEAWDGRTKYAVLFGQGVSVNAVQATQVFATIANGGLQVQPHLIKGRTDAAGTFRPAELTPPTQVVSPETAATVLTMMESAVDEGTGSNAAIPGYRVAGKTGTSQIWASDGSVGITASFIGVAPADDPRIAVSVIVNNPRTSEWGGTVAAPVFSEVTGYALQMLKVAPSGSEPQLFPTTYE</sequence>
<name>A0A7Y0QHX6_CELFI</name>
<dbReference type="GO" id="GO:0008658">
    <property type="term" value="F:penicillin binding"/>
    <property type="evidence" value="ECO:0007669"/>
    <property type="project" value="InterPro"/>
</dbReference>
<dbReference type="SUPFAM" id="SSF56601">
    <property type="entry name" value="beta-lactamase/transpeptidase-like"/>
    <property type="match status" value="1"/>
</dbReference>
<gene>
    <name evidence="8" type="ORF">HIR71_10350</name>
</gene>
<dbReference type="AlphaFoldDB" id="A0A7Y0QHX6"/>
<comment type="subcellular location">
    <subcellularLocation>
        <location evidence="1">Membrane</location>
    </subcellularLocation>
</comment>
<keyword evidence="9" id="KW-1185">Reference proteome</keyword>
<evidence type="ECO:0000259" key="7">
    <source>
        <dbReference type="Pfam" id="PF03717"/>
    </source>
</evidence>
<feature type="compositionally biased region" description="Low complexity" evidence="4">
    <location>
        <begin position="29"/>
        <end position="40"/>
    </location>
</feature>
<keyword evidence="5" id="KW-0812">Transmembrane</keyword>
<keyword evidence="3 5" id="KW-0472">Membrane</keyword>
<dbReference type="EMBL" id="JABCJJ010000014">
    <property type="protein sequence ID" value="NMR20613.1"/>
    <property type="molecule type" value="Genomic_DNA"/>
</dbReference>
<dbReference type="PANTHER" id="PTHR30627">
    <property type="entry name" value="PEPTIDOGLYCAN D,D-TRANSPEPTIDASE"/>
    <property type="match status" value="1"/>
</dbReference>
<evidence type="ECO:0000313" key="8">
    <source>
        <dbReference type="EMBL" id="NMR20613.1"/>
    </source>
</evidence>
<comment type="caution">
    <text evidence="8">The sequence shown here is derived from an EMBL/GenBank/DDBJ whole genome shotgun (WGS) entry which is preliminary data.</text>
</comment>
<proteinExistence type="inferred from homology"/>
<dbReference type="InterPro" id="IPR001460">
    <property type="entry name" value="PCN-bd_Tpept"/>
</dbReference>
<reference evidence="8 9" key="1">
    <citation type="submission" date="2020-04" db="EMBL/GenBank/DDBJ databases">
        <title>Sequencing and Assembly of C. fimi.</title>
        <authorList>
            <person name="Ramsey A.R."/>
        </authorList>
    </citation>
    <scope>NUCLEOTIDE SEQUENCE [LARGE SCALE GENOMIC DNA]</scope>
    <source>
        <strain evidence="8 9">SB</strain>
    </source>
</reference>
<evidence type="ECO:0000256" key="2">
    <source>
        <dbReference type="ARBA" id="ARBA00007171"/>
    </source>
</evidence>
<comment type="similarity">
    <text evidence="2">Belongs to the transpeptidase family.</text>
</comment>